<organism evidence="7 8">
    <name type="scientific">Thauera humireducens</name>
    <dbReference type="NCBI Taxonomy" id="1134435"/>
    <lineage>
        <taxon>Bacteria</taxon>
        <taxon>Pseudomonadati</taxon>
        <taxon>Pseudomonadota</taxon>
        <taxon>Betaproteobacteria</taxon>
        <taxon>Rhodocyclales</taxon>
        <taxon>Zoogloeaceae</taxon>
        <taxon>Thauera</taxon>
    </lineage>
</organism>
<feature type="chain" id="PRO_5007797905" evidence="5">
    <location>
        <begin position="26"/>
        <end position="124"/>
    </location>
</feature>
<dbReference type="EMBL" id="CP014646">
    <property type="protein sequence ID" value="AMO36591.1"/>
    <property type="molecule type" value="Genomic_DNA"/>
</dbReference>
<dbReference type="AlphaFoldDB" id="A0A127K3P9"/>
<evidence type="ECO:0000313" key="8">
    <source>
        <dbReference type="Proteomes" id="UP000036902"/>
    </source>
</evidence>
<keyword evidence="2 4" id="KW-0479">Metal-binding</keyword>
<feature type="domain" description="Cytochrome c" evidence="6">
    <location>
        <begin position="33"/>
        <end position="114"/>
    </location>
</feature>
<dbReference type="PROSITE" id="PS51007">
    <property type="entry name" value="CYTC"/>
    <property type="match status" value="1"/>
</dbReference>
<evidence type="ECO:0000256" key="2">
    <source>
        <dbReference type="ARBA" id="ARBA00022723"/>
    </source>
</evidence>
<keyword evidence="8" id="KW-1185">Reference proteome</keyword>
<dbReference type="KEGG" id="thu:AC731_006335"/>
<dbReference type="GO" id="GO:0020037">
    <property type="term" value="F:heme binding"/>
    <property type="evidence" value="ECO:0007669"/>
    <property type="project" value="InterPro"/>
</dbReference>
<keyword evidence="1 4" id="KW-0349">Heme</keyword>
<evidence type="ECO:0000313" key="7">
    <source>
        <dbReference type="EMBL" id="AMO36591.1"/>
    </source>
</evidence>
<evidence type="ECO:0000256" key="4">
    <source>
        <dbReference type="PROSITE-ProRule" id="PRU00433"/>
    </source>
</evidence>
<dbReference type="InterPro" id="IPR009056">
    <property type="entry name" value="Cyt_c-like_dom"/>
</dbReference>
<protein>
    <submittedName>
        <fullName evidence="7">Cytochrome C55X NirC</fullName>
    </submittedName>
</protein>
<sequence>MKIPPLLAHVAVFLGAALVAAFASASEAKPVAPEAQRARELIHIVRQDCGSCHGLTLAGGLGPALTPDALVDKPFEGLVATVVSGRPGTPMPPFRGIVSEPEAEWIVDQLMRGFPPDTGLPASR</sequence>
<dbReference type="Proteomes" id="UP000036902">
    <property type="component" value="Chromosome"/>
</dbReference>
<dbReference type="GO" id="GO:0009055">
    <property type="term" value="F:electron transfer activity"/>
    <property type="evidence" value="ECO:0007669"/>
    <property type="project" value="InterPro"/>
</dbReference>
<proteinExistence type="predicted"/>
<dbReference type="SUPFAM" id="SSF46626">
    <property type="entry name" value="Cytochrome c"/>
    <property type="match status" value="1"/>
</dbReference>
<keyword evidence="5" id="KW-0732">Signal</keyword>
<keyword evidence="3 4" id="KW-0408">Iron</keyword>
<dbReference type="STRING" id="1134435.AC731_006335"/>
<dbReference type="InterPro" id="IPR036909">
    <property type="entry name" value="Cyt_c-like_dom_sf"/>
</dbReference>
<dbReference type="Gene3D" id="1.10.760.10">
    <property type="entry name" value="Cytochrome c-like domain"/>
    <property type="match status" value="1"/>
</dbReference>
<gene>
    <name evidence="7" type="ORF">AC731_006335</name>
</gene>
<dbReference type="Pfam" id="PF13442">
    <property type="entry name" value="Cytochrome_CBB3"/>
    <property type="match status" value="1"/>
</dbReference>
<dbReference type="RefSeq" id="WP_004255880.1">
    <property type="nucleotide sequence ID" value="NZ_CP014646.1"/>
</dbReference>
<dbReference type="GO" id="GO:0046872">
    <property type="term" value="F:metal ion binding"/>
    <property type="evidence" value="ECO:0007669"/>
    <property type="project" value="UniProtKB-KW"/>
</dbReference>
<accession>A0A127K3P9</accession>
<evidence type="ECO:0000256" key="5">
    <source>
        <dbReference type="SAM" id="SignalP"/>
    </source>
</evidence>
<evidence type="ECO:0000259" key="6">
    <source>
        <dbReference type="PROSITE" id="PS51007"/>
    </source>
</evidence>
<name>A0A127K3P9_9RHOO</name>
<feature type="signal peptide" evidence="5">
    <location>
        <begin position="1"/>
        <end position="25"/>
    </location>
</feature>
<evidence type="ECO:0000256" key="3">
    <source>
        <dbReference type="ARBA" id="ARBA00023004"/>
    </source>
</evidence>
<evidence type="ECO:0000256" key="1">
    <source>
        <dbReference type="ARBA" id="ARBA00022617"/>
    </source>
</evidence>
<reference evidence="8" key="1">
    <citation type="submission" date="2016-03" db="EMBL/GenBank/DDBJ databases">
        <authorList>
            <person name="Ma C."/>
            <person name="Zhou S."/>
            <person name="Yang G."/>
        </authorList>
    </citation>
    <scope>NUCLEOTIDE SEQUENCE [LARGE SCALE GENOMIC DNA]</scope>
    <source>
        <strain evidence="8">SgZ-1</strain>
    </source>
</reference>